<dbReference type="AlphaFoldDB" id="A0A7K1XTN6"/>
<evidence type="ECO:0000313" key="8">
    <source>
        <dbReference type="Proteomes" id="UP000451233"/>
    </source>
</evidence>
<dbReference type="PANTHER" id="PTHR43547">
    <property type="entry name" value="TWO-COMPONENT HISTIDINE KINASE"/>
    <property type="match status" value="1"/>
</dbReference>
<keyword evidence="8" id="KW-1185">Reference proteome</keyword>
<dbReference type="SMART" id="SM00448">
    <property type="entry name" value="REC"/>
    <property type="match status" value="1"/>
</dbReference>
<dbReference type="InterPro" id="IPR001789">
    <property type="entry name" value="Sig_transdc_resp-reg_receiver"/>
</dbReference>
<dbReference type="InterPro" id="IPR003661">
    <property type="entry name" value="HisK_dim/P_dom"/>
</dbReference>
<dbReference type="InterPro" id="IPR036890">
    <property type="entry name" value="HATPase_C_sf"/>
</dbReference>
<dbReference type="Gene3D" id="3.40.50.2300">
    <property type="match status" value="1"/>
</dbReference>
<dbReference type="Gene3D" id="3.30.565.10">
    <property type="entry name" value="Histidine kinase-like ATPase, C-terminal domain"/>
    <property type="match status" value="1"/>
</dbReference>
<dbReference type="InterPro" id="IPR036097">
    <property type="entry name" value="HisK_dim/P_sf"/>
</dbReference>
<dbReference type="SMART" id="SM00388">
    <property type="entry name" value="HisKA"/>
    <property type="match status" value="1"/>
</dbReference>
<dbReference type="InterPro" id="IPR011006">
    <property type="entry name" value="CheY-like_superfamily"/>
</dbReference>
<feature type="domain" description="Response regulatory" evidence="6">
    <location>
        <begin position="6"/>
        <end position="121"/>
    </location>
</feature>
<accession>A0A7K1XTN6</accession>
<gene>
    <name evidence="7" type="ORF">GS398_03660</name>
</gene>
<sequence length="361" mass="41073">MPGKIKILYIDDEPNNLTGFKASFRIDYQVFTALDTTEAEIILEKHPDIHVIFCDQRMPVKTGVEFFGEMRSRFPLPVRILLTAYTDIESVIDAINHGHIFRYVKKPWNDADIMSAIEEANKFYISNSLLTVKNEELKIAYNELDKFAYSVSHDIRGPLSGILGAINVAANLNSVTEMKEMLALMEKSVKKLDVFILSMHDYYTLQRGELQLTEIDMNYLVAGMQDMYKVYANAHQISFTAEVNQQEPFRCDAFILKLILNNLLSNAFKYQRKELDNKRVALRIEVSRGTATFWVADNGIGIPRHHTEEIFTLFFRATSQEAGSGFGLYNVKDALIKLNGDIKVDSVLGEGTTFTITIPNK</sequence>
<dbReference type="SUPFAM" id="SSF52172">
    <property type="entry name" value="CheY-like"/>
    <property type="match status" value="1"/>
</dbReference>
<dbReference type="GO" id="GO:0000155">
    <property type="term" value="F:phosphorelay sensor kinase activity"/>
    <property type="evidence" value="ECO:0007669"/>
    <property type="project" value="InterPro"/>
</dbReference>
<dbReference type="InterPro" id="IPR003594">
    <property type="entry name" value="HATPase_dom"/>
</dbReference>
<dbReference type="SMART" id="SM00387">
    <property type="entry name" value="HATPase_c"/>
    <property type="match status" value="1"/>
</dbReference>
<proteinExistence type="predicted"/>
<dbReference type="PROSITE" id="PS50110">
    <property type="entry name" value="RESPONSE_REGULATORY"/>
    <property type="match status" value="1"/>
</dbReference>
<evidence type="ECO:0000256" key="3">
    <source>
        <dbReference type="ARBA" id="ARBA00022553"/>
    </source>
</evidence>
<dbReference type="InterPro" id="IPR004358">
    <property type="entry name" value="Sig_transdc_His_kin-like_C"/>
</dbReference>
<dbReference type="EC" id="2.7.13.3" evidence="2"/>
<dbReference type="PANTHER" id="PTHR43547:SF2">
    <property type="entry name" value="HYBRID SIGNAL TRANSDUCTION HISTIDINE KINASE C"/>
    <property type="match status" value="1"/>
</dbReference>
<dbReference type="CDD" id="cd00082">
    <property type="entry name" value="HisKA"/>
    <property type="match status" value="1"/>
</dbReference>
<dbReference type="CDD" id="cd17569">
    <property type="entry name" value="REC_HupR-like"/>
    <property type="match status" value="1"/>
</dbReference>
<dbReference type="SUPFAM" id="SSF55874">
    <property type="entry name" value="ATPase domain of HSP90 chaperone/DNA topoisomerase II/histidine kinase"/>
    <property type="match status" value="1"/>
</dbReference>
<dbReference type="SUPFAM" id="SSF47384">
    <property type="entry name" value="Homodimeric domain of signal transducing histidine kinase"/>
    <property type="match status" value="1"/>
</dbReference>
<dbReference type="RefSeq" id="WP_160905355.1">
    <property type="nucleotide sequence ID" value="NZ_WVHS01000001.1"/>
</dbReference>
<evidence type="ECO:0000259" key="6">
    <source>
        <dbReference type="PROSITE" id="PS50110"/>
    </source>
</evidence>
<reference evidence="7 8" key="1">
    <citation type="submission" date="2019-11" db="EMBL/GenBank/DDBJ databases">
        <title>Pedobacter sp. HMF7056 Genome sequencing and assembly.</title>
        <authorList>
            <person name="Kang H."/>
            <person name="Kim H."/>
            <person name="Joh K."/>
        </authorList>
    </citation>
    <scope>NUCLEOTIDE SEQUENCE [LARGE SCALE GENOMIC DNA]</scope>
    <source>
        <strain evidence="7 8">HMF7056</strain>
    </source>
</reference>
<comment type="catalytic activity">
    <reaction evidence="1">
        <text>ATP + protein L-histidine = ADP + protein N-phospho-L-histidine.</text>
        <dbReference type="EC" id="2.7.13.3"/>
    </reaction>
</comment>
<organism evidence="7 8">
    <name type="scientific">Hufsiella ginkgonis</name>
    <dbReference type="NCBI Taxonomy" id="2695274"/>
    <lineage>
        <taxon>Bacteria</taxon>
        <taxon>Pseudomonadati</taxon>
        <taxon>Bacteroidota</taxon>
        <taxon>Sphingobacteriia</taxon>
        <taxon>Sphingobacteriales</taxon>
        <taxon>Sphingobacteriaceae</taxon>
        <taxon>Hufsiella</taxon>
    </lineage>
</organism>
<dbReference type="Gene3D" id="1.10.287.130">
    <property type="match status" value="1"/>
</dbReference>
<dbReference type="Pfam" id="PF00072">
    <property type="entry name" value="Response_reg"/>
    <property type="match status" value="1"/>
</dbReference>
<dbReference type="EMBL" id="WVHS01000001">
    <property type="protein sequence ID" value="MXV14381.1"/>
    <property type="molecule type" value="Genomic_DNA"/>
</dbReference>
<comment type="caution">
    <text evidence="7">The sequence shown here is derived from an EMBL/GenBank/DDBJ whole genome shotgun (WGS) entry which is preliminary data.</text>
</comment>
<dbReference type="CDD" id="cd00075">
    <property type="entry name" value="HATPase"/>
    <property type="match status" value="1"/>
</dbReference>
<evidence type="ECO:0000256" key="1">
    <source>
        <dbReference type="ARBA" id="ARBA00000085"/>
    </source>
</evidence>
<dbReference type="Pfam" id="PF02518">
    <property type="entry name" value="HATPase_c"/>
    <property type="match status" value="1"/>
</dbReference>
<dbReference type="InterPro" id="IPR005467">
    <property type="entry name" value="His_kinase_dom"/>
</dbReference>
<evidence type="ECO:0000256" key="4">
    <source>
        <dbReference type="PROSITE-ProRule" id="PRU00169"/>
    </source>
</evidence>
<name>A0A7K1XTN6_9SPHI</name>
<evidence type="ECO:0000313" key="7">
    <source>
        <dbReference type="EMBL" id="MXV14381.1"/>
    </source>
</evidence>
<protein>
    <recommendedName>
        <fullName evidence="2">histidine kinase</fullName>
        <ecNumber evidence="2">2.7.13.3</ecNumber>
    </recommendedName>
</protein>
<dbReference type="Proteomes" id="UP000451233">
    <property type="component" value="Unassembled WGS sequence"/>
</dbReference>
<keyword evidence="3 4" id="KW-0597">Phosphoprotein</keyword>
<feature type="domain" description="Histidine kinase" evidence="5">
    <location>
        <begin position="150"/>
        <end position="361"/>
    </location>
</feature>
<dbReference type="PROSITE" id="PS50109">
    <property type="entry name" value="HIS_KIN"/>
    <property type="match status" value="1"/>
</dbReference>
<evidence type="ECO:0000259" key="5">
    <source>
        <dbReference type="PROSITE" id="PS50109"/>
    </source>
</evidence>
<dbReference type="PRINTS" id="PR00344">
    <property type="entry name" value="BCTRLSENSOR"/>
</dbReference>
<feature type="modified residue" description="4-aspartylphosphate" evidence="4">
    <location>
        <position position="55"/>
    </location>
</feature>
<evidence type="ECO:0000256" key="2">
    <source>
        <dbReference type="ARBA" id="ARBA00012438"/>
    </source>
</evidence>